<protein>
    <recommendedName>
        <fullName evidence="2">Serine-threonine/tyrosine-protein kinase catalytic domain-containing protein</fullName>
    </recommendedName>
</protein>
<dbReference type="SUPFAM" id="SSF56112">
    <property type="entry name" value="Protein kinase-like (PK-like)"/>
    <property type="match status" value="1"/>
</dbReference>
<dbReference type="AlphaFoldDB" id="A0A3M6UHQ5"/>
<dbReference type="Gene3D" id="3.30.200.20">
    <property type="entry name" value="Phosphorylase Kinase, domain 1"/>
    <property type="match status" value="1"/>
</dbReference>
<proteinExistence type="predicted"/>
<dbReference type="GO" id="GO:0004672">
    <property type="term" value="F:protein kinase activity"/>
    <property type="evidence" value="ECO:0007669"/>
    <property type="project" value="InterPro"/>
</dbReference>
<keyword evidence="1" id="KW-0067">ATP-binding</keyword>
<reference evidence="3 4" key="1">
    <citation type="journal article" date="2018" name="Sci. Rep.">
        <title>Comparative analysis of the Pocillopora damicornis genome highlights role of immune system in coral evolution.</title>
        <authorList>
            <person name="Cunning R."/>
            <person name="Bay R.A."/>
            <person name="Gillette P."/>
            <person name="Baker A.C."/>
            <person name="Traylor-Knowles N."/>
        </authorList>
    </citation>
    <scope>NUCLEOTIDE SEQUENCE [LARGE SCALE GENOMIC DNA]</scope>
    <source>
        <strain evidence="3">RSMAS</strain>
        <tissue evidence="3">Whole animal</tissue>
    </source>
</reference>
<gene>
    <name evidence="3" type="ORF">pdam_00021979</name>
</gene>
<dbReference type="InterPro" id="IPR011009">
    <property type="entry name" value="Kinase-like_dom_sf"/>
</dbReference>
<dbReference type="Proteomes" id="UP000275408">
    <property type="component" value="Unassembled WGS sequence"/>
</dbReference>
<organism evidence="3 4">
    <name type="scientific">Pocillopora damicornis</name>
    <name type="common">Cauliflower coral</name>
    <name type="synonym">Millepora damicornis</name>
    <dbReference type="NCBI Taxonomy" id="46731"/>
    <lineage>
        <taxon>Eukaryota</taxon>
        <taxon>Metazoa</taxon>
        <taxon>Cnidaria</taxon>
        <taxon>Anthozoa</taxon>
        <taxon>Hexacorallia</taxon>
        <taxon>Scleractinia</taxon>
        <taxon>Astrocoeniina</taxon>
        <taxon>Pocilloporidae</taxon>
        <taxon>Pocillopora</taxon>
    </lineage>
</organism>
<evidence type="ECO:0000256" key="1">
    <source>
        <dbReference type="PROSITE-ProRule" id="PRU10141"/>
    </source>
</evidence>
<dbReference type="InterPro" id="IPR001245">
    <property type="entry name" value="Ser-Thr/Tyr_kinase_cat_dom"/>
</dbReference>
<dbReference type="InterPro" id="IPR017441">
    <property type="entry name" value="Protein_kinase_ATP_BS"/>
</dbReference>
<sequence length="103" mass="11162">MVINIYTTLNEVRSQDGADGNPTANYSEMKKYAPLHPSTRSWEVARGNITIEKIIGKGAFGQVAQGKAISLHGREESITVAIKMLKGNATDTEGKDLLQSLKS</sequence>
<name>A0A3M6UHQ5_POCDA</name>
<feature type="binding site" evidence="1">
    <location>
        <position position="83"/>
    </location>
    <ligand>
        <name>ATP</name>
        <dbReference type="ChEBI" id="CHEBI:30616"/>
    </ligand>
</feature>
<evidence type="ECO:0000313" key="3">
    <source>
        <dbReference type="EMBL" id="RMX53181.1"/>
    </source>
</evidence>
<keyword evidence="1" id="KW-0547">Nucleotide-binding</keyword>
<dbReference type="GO" id="GO:0005524">
    <property type="term" value="F:ATP binding"/>
    <property type="evidence" value="ECO:0007669"/>
    <property type="project" value="UniProtKB-UniRule"/>
</dbReference>
<evidence type="ECO:0000259" key="2">
    <source>
        <dbReference type="Pfam" id="PF07714"/>
    </source>
</evidence>
<dbReference type="Pfam" id="PF07714">
    <property type="entry name" value="PK_Tyr_Ser-Thr"/>
    <property type="match status" value="1"/>
</dbReference>
<evidence type="ECO:0000313" key="4">
    <source>
        <dbReference type="Proteomes" id="UP000275408"/>
    </source>
</evidence>
<keyword evidence="4" id="KW-1185">Reference proteome</keyword>
<accession>A0A3M6UHQ5</accession>
<comment type="caution">
    <text evidence="3">The sequence shown here is derived from an EMBL/GenBank/DDBJ whole genome shotgun (WGS) entry which is preliminary data.</text>
</comment>
<dbReference type="PROSITE" id="PS00107">
    <property type="entry name" value="PROTEIN_KINASE_ATP"/>
    <property type="match status" value="1"/>
</dbReference>
<feature type="domain" description="Serine-threonine/tyrosine-protein kinase catalytic" evidence="2">
    <location>
        <begin position="49"/>
        <end position="101"/>
    </location>
</feature>
<dbReference type="EMBL" id="RCHS01001504">
    <property type="protein sequence ID" value="RMX53181.1"/>
    <property type="molecule type" value="Genomic_DNA"/>
</dbReference>
<dbReference type="OrthoDB" id="5957862at2759"/>